<reference evidence="2 3" key="1">
    <citation type="submission" date="2015-07" db="EMBL/GenBank/DDBJ databases">
        <title>Comparative genomics of the Sigatoka disease complex on banana suggests a link between parallel evolutionary changes in Pseudocercospora fijiensis and Pseudocercospora eumusae and increased virulence on the banana host.</title>
        <authorList>
            <person name="Chang T.-C."/>
            <person name="Salvucci A."/>
            <person name="Crous P.W."/>
            <person name="Stergiopoulos I."/>
        </authorList>
    </citation>
    <scope>NUCLEOTIDE SEQUENCE [LARGE SCALE GENOMIC DNA]</scope>
    <source>
        <strain evidence="2 3">CBS 116634</strain>
    </source>
</reference>
<dbReference type="Proteomes" id="UP000073492">
    <property type="component" value="Unassembled WGS sequence"/>
</dbReference>
<name>A0A139IUK3_9PEZI</name>
<dbReference type="STRING" id="113226.A0A139IUK3"/>
<dbReference type="EMBL" id="LFZO01000007">
    <property type="protein sequence ID" value="KXT18441.1"/>
    <property type="molecule type" value="Genomic_DNA"/>
</dbReference>
<protein>
    <submittedName>
        <fullName evidence="2">Uncharacterized protein</fullName>
    </submittedName>
</protein>
<feature type="compositionally biased region" description="Basic residues" evidence="1">
    <location>
        <begin position="33"/>
        <end position="52"/>
    </location>
</feature>
<organism evidence="2 3">
    <name type="scientific">Pseudocercospora musae</name>
    <dbReference type="NCBI Taxonomy" id="113226"/>
    <lineage>
        <taxon>Eukaryota</taxon>
        <taxon>Fungi</taxon>
        <taxon>Dikarya</taxon>
        <taxon>Ascomycota</taxon>
        <taxon>Pezizomycotina</taxon>
        <taxon>Dothideomycetes</taxon>
        <taxon>Dothideomycetidae</taxon>
        <taxon>Mycosphaerellales</taxon>
        <taxon>Mycosphaerellaceae</taxon>
        <taxon>Pseudocercospora</taxon>
    </lineage>
</organism>
<dbReference type="OrthoDB" id="4159781at2759"/>
<sequence length="339" mass="37927">MNNNVIFLAHHEHDEEDVRRTVRARAAEYSHRHGDRKPKASKKPNARKRKLKQREGNGGSSQPQSRRSSILSNAASPASGTQASETGSGSAFSRPQSPTVGRIGHQRKDPFTQYPVEPQPWFGRLLDWMWPFMLRGWSALDTTQAQRQEALPWVQRLTMSSPCYFYMNMLSVSSDLVSRGSLDHQMVPWHSSHVVKSINEALHDQEKALAVGTILAVGRIALHEIMIGDISAGNQFHRPAWARMIVMAGGLDALKLPSLVRSHLGWANRLMTMKAGISIFDLEPTLKNEPTFQVDRRASQDLAVLEQYMPKRDNLVALLERQPNAIQAQSSSDISAQIG</sequence>
<accession>A0A139IUK3</accession>
<dbReference type="PANTHER" id="PTHR37540">
    <property type="entry name" value="TRANSCRIPTION FACTOR (ACR-2), PUTATIVE-RELATED-RELATED"/>
    <property type="match status" value="1"/>
</dbReference>
<gene>
    <name evidence="2" type="ORF">AC579_8175</name>
</gene>
<feature type="compositionally biased region" description="Basic and acidic residues" evidence="1">
    <location>
        <begin position="13"/>
        <end position="32"/>
    </location>
</feature>
<proteinExistence type="predicted"/>
<evidence type="ECO:0000313" key="2">
    <source>
        <dbReference type="EMBL" id="KXT18441.1"/>
    </source>
</evidence>
<feature type="compositionally biased region" description="Polar residues" evidence="1">
    <location>
        <begin position="70"/>
        <end position="99"/>
    </location>
</feature>
<evidence type="ECO:0000313" key="3">
    <source>
        <dbReference type="Proteomes" id="UP000073492"/>
    </source>
</evidence>
<feature type="region of interest" description="Disordered" evidence="1">
    <location>
        <begin position="13"/>
        <end position="114"/>
    </location>
</feature>
<dbReference type="PANTHER" id="PTHR37540:SF5">
    <property type="entry name" value="TRANSCRIPTION FACTOR DOMAIN-CONTAINING PROTEIN"/>
    <property type="match status" value="1"/>
</dbReference>
<keyword evidence="3" id="KW-1185">Reference proteome</keyword>
<feature type="compositionally biased region" description="Low complexity" evidence="1">
    <location>
        <begin position="60"/>
        <end position="69"/>
    </location>
</feature>
<dbReference type="AlphaFoldDB" id="A0A139IUK3"/>
<evidence type="ECO:0000256" key="1">
    <source>
        <dbReference type="SAM" id="MobiDB-lite"/>
    </source>
</evidence>
<comment type="caution">
    <text evidence="2">The sequence shown here is derived from an EMBL/GenBank/DDBJ whole genome shotgun (WGS) entry which is preliminary data.</text>
</comment>